<proteinExistence type="predicted"/>
<organism evidence="2">
    <name type="scientific">Heliothis virescens</name>
    <name type="common">Tobacco budworm moth</name>
    <dbReference type="NCBI Taxonomy" id="7102"/>
    <lineage>
        <taxon>Eukaryota</taxon>
        <taxon>Metazoa</taxon>
        <taxon>Ecdysozoa</taxon>
        <taxon>Arthropoda</taxon>
        <taxon>Hexapoda</taxon>
        <taxon>Insecta</taxon>
        <taxon>Pterygota</taxon>
        <taxon>Neoptera</taxon>
        <taxon>Endopterygota</taxon>
        <taxon>Lepidoptera</taxon>
        <taxon>Glossata</taxon>
        <taxon>Ditrysia</taxon>
        <taxon>Noctuoidea</taxon>
        <taxon>Noctuidae</taxon>
        <taxon>Heliothinae</taxon>
        <taxon>Heliothis</taxon>
    </lineage>
</organism>
<sequence>MFAQLFVLACACALGFAQPPYVDYQKAIDEVIAELQDNVLSIDGDIPHLNDPRRHYTQVLNVIIEGGEDRSGCLVPDYDSHYPEIVNASLAQGLANTQDVVTEISDFIEEISNITHEIIDIVQDGVKNGGEHANQLISEKITLAGNLKEQNEVYLSVGEAAEALVKINPFLLEASENYATTTFAVEDKENVLKDVIEKTAQVYRQLKSRQGINVCN</sequence>
<comment type="caution">
    <text evidence="2">The sequence shown here is derived from an EMBL/GenBank/DDBJ whole genome shotgun (WGS) entry which is preliminary data.</text>
</comment>
<reference evidence="2" key="1">
    <citation type="submission" date="2017-09" db="EMBL/GenBank/DDBJ databases">
        <title>Contemporary evolution of a Lepidopteran species, Heliothis virescens, in response to modern agricultural practices.</title>
        <authorList>
            <person name="Fritz M.L."/>
            <person name="Deyonke A.M."/>
            <person name="Papanicolaou A."/>
            <person name="Micinski S."/>
            <person name="Westbrook J."/>
            <person name="Gould F."/>
        </authorList>
    </citation>
    <scope>NUCLEOTIDE SEQUENCE [LARGE SCALE GENOMIC DNA]</scope>
    <source>
        <strain evidence="2">HvINT-</strain>
        <tissue evidence="2">Whole body</tissue>
    </source>
</reference>
<feature type="signal peptide" evidence="1">
    <location>
        <begin position="1"/>
        <end position="17"/>
    </location>
</feature>
<name>A0A2A4JW21_HELVI</name>
<evidence type="ECO:0000256" key="1">
    <source>
        <dbReference type="SAM" id="SignalP"/>
    </source>
</evidence>
<protein>
    <submittedName>
        <fullName evidence="2">Uncharacterized protein</fullName>
    </submittedName>
</protein>
<keyword evidence="1" id="KW-0732">Signal</keyword>
<gene>
    <name evidence="2" type="ORF">B5V51_10508</name>
</gene>
<feature type="chain" id="PRO_5012946582" evidence="1">
    <location>
        <begin position="18"/>
        <end position="216"/>
    </location>
</feature>
<dbReference type="EMBL" id="NWSH01000499">
    <property type="protein sequence ID" value="PCG76009.1"/>
    <property type="molecule type" value="Genomic_DNA"/>
</dbReference>
<evidence type="ECO:0000313" key="2">
    <source>
        <dbReference type="EMBL" id="PCG76009.1"/>
    </source>
</evidence>
<accession>A0A2A4JW21</accession>
<dbReference type="AlphaFoldDB" id="A0A2A4JW21"/>